<feature type="transmembrane region" description="Helical" evidence="1">
    <location>
        <begin position="6"/>
        <end position="27"/>
    </location>
</feature>
<accession>A0ABV8GVU6</accession>
<sequence>MSVSMLMMYISFVGMILLILAIGLIVLSRSKLKGWLAGMVSFLAYICLITGGLIILYVVLSGPTR</sequence>
<dbReference type="InterPro" id="IPR020076">
    <property type="entry name" value="DUF2768"/>
</dbReference>
<keyword evidence="3" id="KW-1185">Reference proteome</keyword>
<protein>
    <submittedName>
        <fullName evidence="2">DUF2768 domain-containing protein</fullName>
    </submittedName>
</protein>
<proteinExistence type="predicted"/>
<keyword evidence="1" id="KW-0472">Membrane</keyword>
<dbReference type="Pfam" id="PF10966">
    <property type="entry name" value="DUF2768"/>
    <property type="match status" value="1"/>
</dbReference>
<comment type="caution">
    <text evidence="2">The sequence shown here is derived from an EMBL/GenBank/DDBJ whole genome shotgun (WGS) entry which is preliminary data.</text>
</comment>
<dbReference type="EMBL" id="JBHSAO010000001">
    <property type="protein sequence ID" value="MFC4022933.1"/>
    <property type="molecule type" value="Genomic_DNA"/>
</dbReference>
<dbReference type="RefSeq" id="WP_379495423.1">
    <property type="nucleotide sequence ID" value="NZ_JBHSAO010000001.1"/>
</dbReference>
<evidence type="ECO:0000313" key="3">
    <source>
        <dbReference type="Proteomes" id="UP001595772"/>
    </source>
</evidence>
<organism evidence="2 3">
    <name type="scientific">Oceanobacillus longus</name>
    <dbReference type="NCBI Taxonomy" id="930120"/>
    <lineage>
        <taxon>Bacteria</taxon>
        <taxon>Bacillati</taxon>
        <taxon>Bacillota</taxon>
        <taxon>Bacilli</taxon>
        <taxon>Bacillales</taxon>
        <taxon>Bacillaceae</taxon>
        <taxon>Oceanobacillus</taxon>
    </lineage>
</organism>
<gene>
    <name evidence="2" type="ORF">ACFOUV_03780</name>
</gene>
<dbReference type="Proteomes" id="UP001595772">
    <property type="component" value="Unassembled WGS sequence"/>
</dbReference>
<evidence type="ECO:0000256" key="1">
    <source>
        <dbReference type="SAM" id="Phobius"/>
    </source>
</evidence>
<keyword evidence="1" id="KW-1133">Transmembrane helix</keyword>
<keyword evidence="1" id="KW-0812">Transmembrane</keyword>
<name>A0ABV8GVU6_9BACI</name>
<feature type="transmembrane region" description="Helical" evidence="1">
    <location>
        <begin position="34"/>
        <end position="60"/>
    </location>
</feature>
<reference evidence="3" key="1">
    <citation type="journal article" date="2019" name="Int. J. Syst. Evol. Microbiol.">
        <title>The Global Catalogue of Microorganisms (GCM) 10K type strain sequencing project: providing services to taxonomists for standard genome sequencing and annotation.</title>
        <authorList>
            <consortium name="The Broad Institute Genomics Platform"/>
            <consortium name="The Broad Institute Genome Sequencing Center for Infectious Disease"/>
            <person name="Wu L."/>
            <person name="Ma J."/>
        </authorList>
    </citation>
    <scope>NUCLEOTIDE SEQUENCE [LARGE SCALE GENOMIC DNA]</scope>
    <source>
        <strain evidence="3">IBRC-M 10703</strain>
    </source>
</reference>
<evidence type="ECO:0000313" key="2">
    <source>
        <dbReference type="EMBL" id="MFC4022933.1"/>
    </source>
</evidence>